<dbReference type="EMBL" id="CAJNAQ010000005">
    <property type="protein sequence ID" value="CAE6501940.1"/>
    <property type="molecule type" value="Genomic_DNA"/>
</dbReference>
<accession>A0A812EZB6</accession>
<organism evidence="1 2">
    <name type="scientific">Candidatus Nitrosotenuis uzonensis</name>
    <dbReference type="NCBI Taxonomy" id="1407055"/>
    <lineage>
        <taxon>Archaea</taxon>
        <taxon>Nitrososphaerota</taxon>
        <taxon>Candidatus Nitrosotenuis</taxon>
    </lineage>
</organism>
<dbReference type="InterPro" id="IPR036390">
    <property type="entry name" value="WH_DNA-bd_sf"/>
</dbReference>
<reference evidence="1" key="1">
    <citation type="submission" date="2021-02" db="EMBL/GenBank/DDBJ databases">
        <authorList>
            <person name="Han P."/>
        </authorList>
    </citation>
    <scope>NUCLEOTIDE SEQUENCE</scope>
    <source>
        <strain evidence="1">Candidatus Nitrosotenuis uzonensis 5A</strain>
    </source>
</reference>
<dbReference type="Proteomes" id="UP000655759">
    <property type="component" value="Unassembled WGS sequence"/>
</dbReference>
<comment type="caution">
    <text evidence="1">The sequence shown here is derived from an EMBL/GenBank/DDBJ whole genome shotgun (WGS) entry which is preliminary data.</text>
</comment>
<gene>
    <name evidence="1" type="ORF">NUZ5A_51216</name>
</gene>
<protein>
    <submittedName>
        <fullName evidence="1">Uncharacterized protein</fullName>
    </submittedName>
</protein>
<dbReference type="SUPFAM" id="SSF46785">
    <property type="entry name" value="Winged helix' DNA-binding domain"/>
    <property type="match status" value="1"/>
</dbReference>
<evidence type="ECO:0000313" key="2">
    <source>
        <dbReference type="Proteomes" id="UP000655759"/>
    </source>
</evidence>
<proteinExistence type="predicted"/>
<dbReference type="AlphaFoldDB" id="A0A812EZB6"/>
<sequence>MQNAKRFQPWPNAWCRKAAQRSTIFQANLNKVMYRTIQYMRARLTYLPVEVADKFEDFIISRDEQVLDAVKARARDFSTLSLLKLLYQVRCGPMTFSELYASSKIRMKRSFLNYLRLCTDYGFVAKQNVGSNVSYSITDKGRTMLNLFMQKSN</sequence>
<name>A0A812EZB6_9ARCH</name>
<evidence type="ECO:0000313" key="1">
    <source>
        <dbReference type="EMBL" id="CAE6501940.1"/>
    </source>
</evidence>